<proteinExistence type="predicted"/>
<sequence>MEPEMERWMNPAVEFSVYFSSSPSFLEIDEENLLPSPDKRRSRSFPLLCADKPVSFGSCHNCISMPENSA</sequence>
<keyword evidence="2" id="KW-1185">Reference proteome</keyword>
<comment type="caution">
    <text evidence="1">The sequence shown here is derived from an EMBL/GenBank/DDBJ whole genome shotgun (WGS) entry which is preliminary data.</text>
</comment>
<reference evidence="1 2" key="1">
    <citation type="journal article" date="2021" name="Elife">
        <title>Chloroplast acquisition without the gene transfer in kleptoplastic sea slugs, Plakobranchus ocellatus.</title>
        <authorList>
            <person name="Maeda T."/>
            <person name="Takahashi S."/>
            <person name="Yoshida T."/>
            <person name="Shimamura S."/>
            <person name="Takaki Y."/>
            <person name="Nagai Y."/>
            <person name="Toyoda A."/>
            <person name="Suzuki Y."/>
            <person name="Arimoto A."/>
            <person name="Ishii H."/>
            <person name="Satoh N."/>
            <person name="Nishiyama T."/>
            <person name="Hasebe M."/>
            <person name="Maruyama T."/>
            <person name="Minagawa J."/>
            <person name="Obokata J."/>
            <person name="Shigenobu S."/>
        </authorList>
    </citation>
    <scope>NUCLEOTIDE SEQUENCE [LARGE SCALE GENOMIC DNA]</scope>
</reference>
<dbReference type="Proteomes" id="UP000735302">
    <property type="component" value="Unassembled WGS sequence"/>
</dbReference>
<name>A0AAV3ZCB3_9GAST</name>
<evidence type="ECO:0000313" key="2">
    <source>
        <dbReference type="Proteomes" id="UP000735302"/>
    </source>
</evidence>
<evidence type="ECO:0000313" key="1">
    <source>
        <dbReference type="EMBL" id="GFN92013.1"/>
    </source>
</evidence>
<gene>
    <name evidence="1" type="ORF">PoB_001851900</name>
</gene>
<organism evidence="1 2">
    <name type="scientific">Plakobranchus ocellatus</name>
    <dbReference type="NCBI Taxonomy" id="259542"/>
    <lineage>
        <taxon>Eukaryota</taxon>
        <taxon>Metazoa</taxon>
        <taxon>Spiralia</taxon>
        <taxon>Lophotrochozoa</taxon>
        <taxon>Mollusca</taxon>
        <taxon>Gastropoda</taxon>
        <taxon>Heterobranchia</taxon>
        <taxon>Euthyneura</taxon>
        <taxon>Panpulmonata</taxon>
        <taxon>Sacoglossa</taxon>
        <taxon>Placobranchoidea</taxon>
        <taxon>Plakobranchidae</taxon>
        <taxon>Plakobranchus</taxon>
    </lineage>
</organism>
<dbReference type="AlphaFoldDB" id="A0AAV3ZCB3"/>
<protein>
    <submittedName>
        <fullName evidence="1">Uncharacterized protein</fullName>
    </submittedName>
</protein>
<dbReference type="EMBL" id="BLXT01002217">
    <property type="protein sequence ID" value="GFN92013.1"/>
    <property type="molecule type" value="Genomic_DNA"/>
</dbReference>
<accession>A0AAV3ZCB3</accession>